<feature type="region of interest" description="Disordered" evidence="1">
    <location>
        <begin position="56"/>
        <end position="84"/>
    </location>
</feature>
<dbReference type="RefSeq" id="WP_176163392.1">
    <property type="nucleotide sequence ID" value="NZ_CP054929.1"/>
</dbReference>
<organism evidence="2 3">
    <name type="scientific">Streptomyces buecherae</name>
    <dbReference type="NCBI Taxonomy" id="2763006"/>
    <lineage>
        <taxon>Bacteria</taxon>
        <taxon>Bacillati</taxon>
        <taxon>Actinomycetota</taxon>
        <taxon>Actinomycetes</taxon>
        <taxon>Kitasatosporales</taxon>
        <taxon>Streptomycetaceae</taxon>
        <taxon>Streptomyces</taxon>
    </lineage>
</organism>
<proteinExistence type="predicted"/>
<protein>
    <submittedName>
        <fullName evidence="2">Uncharacterized protein</fullName>
    </submittedName>
</protein>
<gene>
    <name evidence="2" type="ORF">HUT08_21530</name>
</gene>
<dbReference type="EMBL" id="CP054929">
    <property type="protein sequence ID" value="QKW51675.1"/>
    <property type="molecule type" value="Genomic_DNA"/>
</dbReference>
<accession>A0A7H8NB33</accession>
<name>A0A7H8NB33_9ACTN</name>
<evidence type="ECO:0000313" key="3">
    <source>
        <dbReference type="Proteomes" id="UP000509303"/>
    </source>
</evidence>
<dbReference type="AlphaFoldDB" id="A0A7H8NB33"/>
<evidence type="ECO:0000256" key="1">
    <source>
        <dbReference type="SAM" id="MobiDB-lite"/>
    </source>
</evidence>
<sequence>MSGTPAPNPPDAKFAALIDKHDREAREDIAATGRPSCAKCRAVWIVAERAQVLRDSEQARAAAEAWRAHQKQDHAAGGDSHGAQ</sequence>
<dbReference type="Proteomes" id="UP000509303">
    <property type="component" value="Chromosome"/>
</dbReference>
<reference evidence="2 3" key="1">
    <citation type="submission" date="2020-06" db="EMBL/GenBank/DDBJ databases">
        <title>Genome mining for natural products.</title>
        <authorList>
            <person name="Zhang B."/>
            <person name="Shi J."/>
            <person name="Ge H."/>
        </authorList>
    </citation>
    <scope>NUCLEOTIDE SEQUENCE [LARGE SCALE GENOMIC DNA]</scope>
    <source>
        <strain evidence="2 3">NA00687</strain>
    </source>
</reference>
<feature type="compositionally biased region" description="Basic and acidic residues" evidence="1">
    <location>
        <begin position="66"/>
        <end position="76"/>
    </location>
</feature>
<evidence type="ECO:0000313" key="2">
    <source>
        <dbReference type="EMBL" id="QKW51675.1"/>
    </source>
</evidence>
<keyword evidence="3" id="KW-1185">Reference proteome</keyword>